<name>S7N4B2_MYOBR</name>
<evidence type="ECO:0000313" key="1">
    <source>
        <dbReference type="EMBL" id="EPQ11844.1"/>
    </source>
</evidence>
<organism evidence="1 2">
    <name type="scientific">Myotis brandtii</name>
    <name type="common">Brandt's bat</name>
    <dbReference type="NCBI Taxonomy" id="109478"/>
    <lineage>
        <taxon>Eukaryota</taxon>
        <taxon>Metazoa</taxon>
        <taxon>Chordata</taxon>
        <taxon>Craniata</taxon>
        <taxon>Vertebrata</taxon>
        <taxon>Euteleostomi</taxon>
        <taxon>Mammalia</taxon>
        <taxon>Eutheria</taxon>
        <taxon>Laurasiatheria</taxon>
        <taxon>Chiroptera</taxon>
        <taxon>Yangochiroptera</taxon>
        <taxon>Vespertilionidae</taxon>
        <taxon>Myotis</taxon>
    </lineage>
</organism>
<accession>S7N4B2</accession>
<sequence>MVDFNAQMHLRGLTQAPGHPVLAVQINQDKNFTFLEFRSVDETTQAVALTASPSRASR</sequence>
<dbReference type="InterPro" id="IPR012677">
    <property type="entry name" value="Nucleotide-bd_a/b_plait_sf"/>
</dbReference>
<keyword evidence="2" id="KW-1185">Reference proteome</keyword>
<reference evidence="1 2" key="1">
    <citation type="journal article" date="2013" name="Nat. Commun.">
        <title>Genome analysis reveals insights into physiology and longevity of the Brandt's bat Myotis brandtii.</title>
        <authorList>
            <person name="Seim I."/>
            <person name="Fang X."/>
            <person name="Xiong Z."/>
            <person name="Lobanov A.V."/>
            <person name="Huang Z."/>
            <person name="Ma S."/>
            <person name="Feng Y."/>
            <person name="Turanov A.A."/>
            <person name="Zhu Y."/>
            <person name="Lenz T.L."/>
            <person name="Gerashchenko M.V."/>
            <person name="Fan D."/>
            <person name="Hee Yim S."/>
            <person name="Yao X."/>
            <person name="Jordan D."/>
            <person name="Xiong Y."/>
            <person name="Ma Y."/>
            <person name="Lyapunov A.N."/>
            <person name="Chen G."/>
            <person name="Kulakova O.I."/>
            <person name="Sun Y."/>
            <person name="Lee S.G."/>
            <person name="Bronson R.T."/>
            <person name="Moskalev A.A."/>
            <person name="Sunyaev S.R."/>
            <person name="Zhang G."/>
            <person name="Krogh A."/>
            <person name="Wang J."/>
            <person name="Gladyshev V.N."/>
        </authorList>
    </citation>
    <scope>NUCLEOTIDE SEQUENCE [LARGE SCALE GENOMIC DNA]</scope>
</reference>
<dbReference type="Proteomes" id="UP000052978">
    <property type="component" value="Unassembled WGS sequence"/>
</dbReference>
<dbReference type="Gene3D" id="3.30.70.330">
    <property type="match status" value="1"/>
</dbReference>
<proteinExistence type="predicted"/>
<dbReference type="EMBL" id="KE163402">
    <property type="protein sequence ID" value="EPQ11844.1"/>
    <property type="molecule type" value="Genomic_DNA"/>
</dbReference>
<evidence type="ECO:0000313" key="2">
    <source>
        <dbReference type="Proteomes" id="UP000052978"/>
    </source>
</evidence>
<dbReference type="AlphaFoldDB" id="S7N4B2"/>
<protein>
    <submittedName>
        <fullName evidence="1">Splicing factor U2AF 65 kDa subunit</fullName>
    </submittedName>
</protein>
<gene>
    <name evidence="1" type="ORF">D623_10023623</name>
</gene>